<sequence length="282" mass="32448">MKTILIFSFSSDDWAGYRKTLEPMLAGTDISLEEASLQDLRPLPEDIIAVLASSYEMALFAEEYLLPGIPVLWINHTLEKEMVLRLKEISRQSGISVASDTMFNSESRCRMLINLGIREERLRAWCPDMDEDQLEPCVLVFENPQISEKEGRVLIPIENRGLIGADTLMELFGSIGRLDLLNTEAFRDYFQRVFYKARQANDILDIGDYYVETRDKGVKNGFVMFSSEERIINYCDRNAMTLLQKTGRQLYGRSIYDVFPFLQAHQEKIGKPGEELLLYDGR</sequence>
<reference evidence="1" key="2">
    <citation type="submission" date="2021-04" db="EMBL/GenBank/DDBJ databases">
        <authorList>
            <person name="Gilroy R."/>
        </authorList>
    </citation>
    <scope>NUCLEOTIDE SEQUENCE</scope>
    <source>
        <strain evidence="1">CHK183-5548</strain>
    </source>
</reference>
<organism evidence="1 2">
    <name type="scientific">Candidatus Lachnoclostridium pullistercoris</name>
    <dbReference type="NCBI Taxonomy" id="2838632"/>
    <lineage>
        <taxon>Bacteria</taxon>
        <taxon>Bacillati</taxon>
        <taxon>Bacillota</taxon>
        <taxon>Clostridia</taxon>
        <taxon>Lachnospirales</taxon>
        <taxon>Lachnospiraceae</taxon>
    </lineage>
</organism>
<evidence type="ECO:0000313" key="2">
    <source>
        <dbReference type="Proteomes" id="UP000823883"/>
    </source>
</evidence>
<dbReference type="AlphaFoldDB" id="A0A9D2PCZ5"/>
<evidence type="ECO:0000313" key="1">
    <source>
        <dbReference type="EMBL" id="HJC47692.1"/>
    </source>
</evidence>
<comment type="caution">
    <text evidence="1">The sequence shown here is derived from an EMBL/GenBank/DDBJ whole genome shotgun (WGS) entry which is preliminary data.</text>
</comment>
<dbReference type="EMBL" id="DWWL01000043">
    <property type="protein sequence ID" value="HJC47692.1"/>
    <property type="molecule type" value="Genomic_DNA"/>
</dbReference>
<dbReference type="Proteomes" id="UP000823883">
    <property type="component" value="Unassembled WGS sequence"/>
</dbReference>
<name>A0A9D2PCZ5_9FIRM</name>
<proteinExistence type="predicted"/>
<feature type="non-terminal residue" evidence="1">
    <location>
        <position position="282"/>
    </location>
</feature>
<accession>A0A9D2PCZ5</accession>
<reference evidence="1" key="1">
    <citation type="journal article" date="2021" name="PeerJ">
        <title>Extensive microbial diversity within the chicken gut microbiome revealed by metagenomics and culture.</title>
        <authorList>
            <person name="Gilroy R."/>
            <person name="Ravi A."/>
            <person name="Getino M."/>
            <person name="Pursley I."/>
            <person name="Horton D.L."/>
            <person name="Alikhan N.F."/>
            <person name="Baker D."/>
            <person name="Gharbi K."/>
            <person name="Hall N."/>
            <person name="Watson M."/>
            <person name="Adriaenssens E.M."/>
            <person name="Foster-Nyarko E."/>
            <person name="Jarju S."/>
            <person name="Secka A."/>
            <person name="Antonio M."/>
            <person name="Oren A."/>
            <person name="Chaudhuri R.R."/>
            <person name="La Ragione R."/>
            <person name="Hildebrand F."/>
            <person name="Pallen M.J."/>
        </authorList>
    </citation>
    <scope>NUCLEOTIDE SEQUENCE</scope>
    <source>
        <strain evidence="1">CHK183-5548</strain>
    </source>
</reference>
<gene>
    <name evidence="1" type="ORF">IAA04_06540</name>
</gene>
<protein>
    <submittedName>
        <fullName evidence="1">Uncharacterized protein</fullName>
    </submittedName>
</protein>